<name>A0AB39MH82_9ACTN</name>
<accession>A0AB39MH82</accession>
<evidence type="ECO:0000256" key="1">
    <source>
        <dbReference type="ARBA" id="ARBA00000085"/>
    </source>
</evidence>
<dbReference type="SUPFAM" id="SSF55874">
    <property type="entry name" value="ATPase domain of HSP90 chaperone/DNA topoisomerase II/histidine kinase"/>
    <property type="match status" value="1"/>
</dbReference>
<dbReference type="EMBL" id="CP163431">
    <property type="protein sequence ID" value="XDQ04386.1"/>
    <property type="molecule type" value="Genomic_DNA"/>
</dbReference>
<dbReference type="InterPro" id="IPR050428">
    <property type="entry name" value="TCS_sensor_his_kinase"/>
</dbReference>
<comment type="catalytic activity">
    <reaction evidence="1">
        <text>ATP + protein L-histidine = ADP + protein N-phospho-L-histidine.</text>
        <dbReference type="EC" id="2.7.13.3"/>
    </reaction>
</comment>
<evidence type="ECO:0000256" key="2">
    <source>
        <dbReference type="ARBA" id="ARBA00012438"/>
    </source>
</evidence>
<evidence type="ECO:0000259" key="7">
    <source>
        <dbReference type="Pfam" id="PF02518"/>
    </source>
</evidence>
<feature type="domain" description="Histidine kinase/HSP90-like ATPase" evidence="7">
    <location>
        <begin position="236"/>
        <end position="325"/>
    </location>
</feature>
<dbReference type="EC" id="2.7.13.3" evidence="2"/>
<organism evidence="8">
    <name type="scientific">Streptomyces sp. R08</name>
    <dbReference type="NCBI Taxonomy" id="3238624"/>
    <lineage>
        <taxon>Bacteria</taxon>
        <taxon>Bacillati</taxon>
        <taxon>Actinomycetota</taxon>
        <taxon>Actinomycetes</taxon>
        <taxon>Kitasatosporales</taxon>
        <taxon>Streptomycetaceae</taxon>
        <taxon>Streptomyces</taxon>
    </lineage>
</organism>
<dbReference type="AlphaFoldDB" id="A0AB39MH82"/>
<keyword evidence="5" id="KW-0418">Kinase</keyword>
<keyword evidence="3" id="KW-0597">Phosphoprotein</keyword>
<protein>
    <recommendedName>
        <fullName evidence="2">histidine kinase</fullName>
        <ecNumber evidence="2">2.7.13.3</ecNumber>
    </recommendedName>
</protein>
<proteinExistence type="predicted"/>
<evidence type="ECO:0000256" key="3">
    <source>
        <dbReference type="ARBA" id="ARBA00022553"/>
    </source>
</evidence>
<dbReference type="Pfam" id="PF02518">
    <property type="entry name" value="HATPase_c"/>
    <property type="match status" value="1"/>
</dbReference>
<dbReference type="InterPro" id="IPR003594">
    <property type="entry name" value="HATPase_dom"/>
</dbReference>
<evidence type="ECO:0000313" key="8">
    <source>
        <dbReference type="EMBL" id="XDQ04386.1"/>
    </source>
</evidence>
<dbReference type="Gene3D" id="3.30.565.10">
    <property type="entry name" value="Histidine kinase-like ATPase, C-terminal domain"/>
    <property type="match status" value="1"/>
</dbReference>
<dbReference type="GO" id="GO:0004673">
    <property type="term" value="F:protein histidine kinase activity"/>
    <property type="evidence" value="ECO:0007669"/>
    <property type="project" value="UniProtKB-EC"/>
</dbReference>
<dbReference type="GO" id="GO:0005524">
    <property type="term" value="F:ATP binding"/>
    <property type="evidence" value="ECO:0007669"/>
    <property type="project" value="UniProtKB-KW"/>
</dbReference>
<dbReference type="PANTHER" id="PTHR45436:SF5">
    <property type="entry name" value="SENSOR HISTIDINE KINASE TRCS"/>
    <property type="match status" value="1"/>
</dbReference>
<evidence type="ECO:0000256" key="4">
    <source>
        <dbReference type="ARBA" id="ARBA00022679"/>
    </source>
</evidence>
<dbReference type="GO" id="GO:0005886">
    <property type="term" value="C:plasma membrane"/>
    <property type="evidence" value="ECO:0007669"/>
    <property type="project" value="TreeGrafter"/>
</dbReference>
<evidence type="ECO:0000256" key="6">
    <source>
        <dbReference type="SAM" id="MobiDB-lite"/>
    </source>
</evidence>
<dbReference type="GO" id="GO:0000160">
    <property type="term" value="P:phosphorelay signal transduction system"/>
    <property type="evidence" value="ECO:0007669"/>
    <property type="project" value="TreeGrafter"/>
</dbReference>
<keyword evidence="8" id="KW-0067">ATP-binding</keyword>
<dbReference type="PANTHER" id="PTHR45436">
    <property type="entry name" value="SENSOR HISTIDINE KINASE YKOH"/>
    <property type="match status" value="1"/>
</dbReference>
<feature type="compositionally biased region" description="Low complexity" evidence="6">
    <location>
        <begin position="405"/>
        <end position="415"/>
    </location>
</feature>
<gene>
    <name evidence="8" type="ORF">AB5J58_31395</name>
</gene>
<keyword evidence="4" id="KW-0808">Transferase</keyword>
<sequence>MTAVPWVAALACGSAAWHYRGSAVAQERAAEQSLRRSETLAGQLRAVEETVEALARDVVPALRAQTPGRIGQGGFPNPPPGRLVGSVVADRLRNVAEAMAHAVRQVRHEADVAGSAQVAEVQRAAEEATRAAVRSVASSLVAIASRLSRQVSAGVRKHAGDDAYESLVTIDRHGQQLLLAAQSYVVLSGGKLSRRWPDSSLTDVVRAAMGHLDQFERIEHEESDTAVTARAVGPVIHALALLLDNALRYSPQTARVEVRLHEGHHGMTVAIDDAGLGMSLEQLRTARRILSADQLNDVTRLGAQPSIGFRVVAALGRDYGFQADVEAPNHYHGVRALLFLPNSLLTAPAPATAVAPLPPTPAASPAATTENGLVVRQRRKHASTTGPAVGQDERAPAAPGRPDVAAAWARGIAQARNITTPTTNNGEHPA</sequence>
<dbReference type="RefSeq" id="WP_369189980.1">
    <property type="nucleotide sequence ID" value="NZ_CP163431.1"/>
</dbReference>
<feature type="compositionally biased region" description="Polar residues" evidence="6">
    <location>
        <begin position="416"/>
        <end position="430"/>
    </location>
</feature>
<evidence type="ECO:0000256" key="5">
    <source>
        <dbReference type="ARBA" id="ARBA00022777"/>
    </source>
</evidence>
<dbReference type="InterPro" id="IPR036890">
    <property type="entry name" value="HATPase_C_sf"/>
</dbReference>
<feature type="region of interest" description="Disordered" evidence="6">
    <location>
        <begin position="361"/>
        <end position="430"/>
    </location>
</feature>
<reference evidence="8" key="1">
    <citation type="submission" date="2024-07" db="EMBL/GenBank/DDBJ databases">
        <authorList>
            <person name="Yu S.T."/>
        </authorList>
    </citation>
    <scope>NUCLEOTIDE SEQUENCE</scope>
    <source>
        <strain evidence="8">R08</strain>
    </source>
</reference>
<keyword evidence="8" id="KW-0547">Nucleotide-binding</keyword>